<dbReference type="SUPFAM" id="SSF53613">
    <property type="entry name" value="Ribokinase-like"/>
    <property type="match status" value="1"/>
</dbReference>
<feature type="binding site" evidence="18">
    <location>
        <position position="152"/>
    </location>
    <ligand>
        <name>K(+)</name>
        <dbReference type="ChEBI" id="CHEBI:29103"/>
    </ligand>
</feature>
<comment type="similarity">
    <text evidence="18">Belongs to the NnrE/AIBP family.</text>
</comment>
<evidence type="ECO:0000256" key="17">
    <source>
        <dbReference type="HAMAP-Rule" id="MF_01965"/>
    </source>
</evidence>
<dbReference type="Proteomes" id="UP001548713">
    <property type="component" value="Unassembled WGS sequence"/>
</dbReference>
<evidence type="ECO:0000256" key="7">
    <source>
        <dbReference type="ARBA" id="ARBA00022840"/>
    </source>
</evidence>
<keyword evidence="23" id="KW-1185">Reference proteome</keyword>
<dbReference type="EC" id="5.1.99.6" evidence="19"/>
<dbReference type="HAMAP" id="MF_01965">
    <property type="entry name" value="NADHX_dehydratase"/>
    <property type="match status" value="1"/>
</dbReference>
<feature type="binding site" evidence="17">
    <location>
        <position position="295"/>
    </location>
    <ligand>
        <name>(6S)-NADPHX</name>
        <dbReference type="ChEBI" id="CHEBI:64076"/>
    </ligand>
</feature>
<evidence type="ECO:0000256" key="11">
    <source>
        <dbReference type="ARBA" id="ARBA00023235"/>
    </source>
</evidence>
<comment type="subunit">
    <text evidence="17">Homotetramer.</text>
</comment>
<feature type="binding site" evidence="17">
    <location>
        <position position="410"/>
    </location>
    <ligand>
        <name>(6S)-NADPHX</name>
        <dbReference type="ChEBI" id="CHEBI:64076"/>
    </ligand>
</feature>
<keyword evidence="7 17" id="KW-0067">ATP-binding</keyword>
<evidence type="ECO:0000256" key="18">
    <source>
        <dbReference type="HAMAP-Rule" id="MF_01966"/>
    </source>
</evidence>
<comment type="similarity">
    <text evidence="17">Belongs to the NnrD/CARKD family.</text>
</comment>
<feature type="domain" description="YjeF N-terminal" evidence="21">
    <location>
        <begin position="13"/>
        <end position="207"/>
    </location>
</feature>
<comment type="similarity">
    <text evidence="4 19">In the C-terminal section; belongs to the NnrD/CARKD family.</text>
</comment>
<dbReference type="HAMAP" id="MF_01966">
    <property type="entry name" value="NADHX_epimerase"/>
    <property type="match status" value="1"/>
</dbReference>
<dbReference type="NCBIfam" id="TIGR00196">
    <property type="entry name" value="yjeF_cterm"/>
    <property type="match status" value="1"/>
</dbReference>
<dbReference type="InterPro" id="IPR004443">
    <property type="entry name" value="YjeF_N_dom"/>
</dbReference>
<dbReference type="PANTHER" id="PTHR12592:SF0">
    <property type="entry name" value="ATP-DEPENDENT (S)-NAD(P)H-HYDRATE DEHYDRATASE"/>
    <property type="match status" value="1"/>
</dbReference>
<dbReference type="SUPFAM" id="SSF64153">
    <property type="entry name" value="YjeF N-terminal domain-like"/>
    <property type="match status" value="1"/>
</dbReference>
<evidence type="ECO:0000313" key="22">
    <source>
        <dbReference type="EMBL" id="MET1756577.1"/>
    </source>
</evidence>
<dbReference type="PROSITE" id="PS51383">
    <property type="entry name" value="YJEF_C_3"/>
    <property type="match status" value="1"/>
</dbReference>
<evidence type="ECO:0000256" key="3">
    <source>
        <dbReference type="ARBA" id="ARBA00006001"/>
    </source>
</evidence>
<name>A0ABV2D3X3_9SPHN</name>
<dbReference type="NCBIfam" id="TIGR00197">
    <property type="entry name" value="yjeF_nterm"/>
    <property type="match status" value="1"/>
</dbReference>
<evidence type="ECO:0000256" key="9">
    <source>
        <dbReference type="ARBA" id="ARBA00022958"/>
    </source>
</evidence>
<dbReference type="PANTHER" id="PTHR12592">
    <property type="entry name" value="ATP-DEPENDENT (S)-NAD(P)H-HYDRATE DEHYDRATASE FAMILY MEMBER"/>
    <property type="match status" value="1"/>
</dbReference>
<proteinExistence type="inferred from homology"/>
<keyword evidence="9 18" id="KW-0630">Potassium</keyword>
<evidence type="ECO:0000256" key="8">
    <source>
        <dbReference type="ARBA" id="ARBA00022857"/>
    </source>
</evidence>
<evidence type="ECO:0000256" key="5">
    <source>
        <dbReference type="ARBA" id="ARBA00022723"/>
    </source>
</evidence>
<keyword evidence="6 17" id="KW-0547">Nucleotide-binding</keyword>
<feature type="binding site" evidence="17">
    <location>
        <position position="409"/>
    </location>
    <ligand>
        <name>AMP</name>
        <dbReference type="ChEBI" id="CHEBI:456215"/>
    </ligand>
</feature>
<evidence type="ECO:0000256" key="15">
    <source>
        <dbReference type="ARBA" id="ARBA00048238"/>
    </source>
</evidence>
<dbReference type="InterPro" id="IPR036652">
    <property type="entry name" value="YjeF_N_dom_sf"/>
</dbReference>
<accession>A0ABV2D3X3</accession>
<evidence type="ECO:0000256" key="13">
    <source>
        <dbReference type="ARBA" id="ARBA00023268"/>
    </source>
</evidence>
<feature type="binding site" evidence="17">
    <location>
        <position position="241"/>
    </location>
    <ligand>
        <name>(6S)-NADPHX</name>
        <dbReference type="ChEBI" id="CHEBI:64076"/>
    </ligand>
</feature>
<dbReference type="RefSeq" id="WP_353985066.1">
    <property type="nucleotide sequence ID" value="NZ_JBEWLY010000023.1"/>
</dbReference>
<protein>
    <recommendedName>
        <fullName evidence="19">Bifunctional NAD(P)H-hydrate repair enzyme</fullName>
    </recommendedName>
    <alternativeName>
        <fullName evidence="19">Nicotinamide nucleotide repair protein</fullName>
    </alternativeName>
    <domain>
        <recommendedName>
            <fullName evidence="19">ADP-dependent (S)-NAD(P)H-hydrate dehydratase</fullName>
            <ecNumber evidence="19">4.2.1.136</ecNumber>
        </recommendedName>
        <alternativeName>
            <fullName evidence="19">ADP-dependent NAD(P)HX dehydratase</fullName>
        </alternativeName>
    </domain>
    <domain>
        <recommendedName>
            <fullName evidence="19">NAD(P)H-hydrate epimerase</fullName>
            <ecNumber evidence="19">5.1.99.6</ecNumber>
        </recommendedName>
    </domain>
</protein>
<evidence type="ECO:0000256" key="10">
    <source>
        <dbReference type="ARBA" id="ARBA00023027"/>
    </source>
</evidence>
<organism evidence="22 23">
    <name type="scientific">Novosphingobium kalidii</name>
    <dbReference type="NCBI Taxonomy" id="3230299"/>
    <lineage>
        <taxon>Bacteria</taxon>
        <taxon>Pseudomonadati</taxon>
        <taxon>Pseudomonadota</taxon>
        <taxon>Alphaproteobacteria</taxon>
        <taxon>Sphingomonadales</taxon>
        <taxon>Sphingomonadaceae</taxon>
        <taxon>Novosphingobium</taxon>
    </lineage>
</organism>
<keyword evidence="10 17" id="KW-0520">NAD</keyword>
<dbReference type="InterPro" id="IPR000631">
    <property type="entry name" value="CARKD"/>
</dbReference>
<keyword evidence="11 18" id="KW-0413">Isomerase</keyword>
<dbReference type="PROSITE" id="PS01050">
    <property type="entry name" value="YJEF_C_2"/>
    <property type="match status" value="1"/>
</dbReference>
<evidence type="ECO:0000256" key="1">
    <source>
        <dbReference type="ARBA" id="ARBA00000013"/>
    </source>
</evidence>
<evidence type="ECO:0000256" key="16">
    <source>
        <dbReference type="ARBA" id="ARBA00049209"/>
    </source>
</evidence>
<comment type="catalytic activity">
    <reaction evidence="1 18 19">
        <text>(6R)-NADHX = (6S)-NADHX</text>
        <dbReference type="Rhea" id="RHEA:32215"/>
        <dbReference type="ChEBI" id="CHEBI:64074"/>
        <dbReference type="ChEBI" id="CHEBI:64075"/>
        <dbReference type="EC" id="5.1.99.6"/>
    </reaction>
</comment>
<feature type="binding site" evidence="18">
    <location>
        <begin position="120"/>
        <end position="126"/>
    </location>
    <ligand>
        <name>(6S)-NADPHX</name>
        <dbReference type="ChEBI" id="CHEBI:64076"/>
    </ligand>
</feature>
<reference evidence="22 23" key="1">
    <citation type="submission" date="2024-07" db="EMBL/GenBank/DDBJ databases">
        <title>Novosphingobium kalidii RD2P27.</title>
        <authorList>
            <person name="Sun J.-Q."/>
        </authorList>
    </citation>
    <scope>NUCLEOTIDE SEQUENCE [LARGE SCALE GENOMIC DNA]</scope>
    <source>
        <strain evidence="22 23">RD2P27</strain>
    </source>
</reference>
<comment type="function">
    <text evidence="14 19">Bifunctional enzyme that catalyzes the epimerization of the S- and R-forms of NAD(P)HX and the dehydration of the S-form of NAD(P)HX at the expense of ADP, which is converted to AMP. This allows the repair of both epimers of NAD(P)HX, a damaged form of NAD(P)H that is a result of enzymatic or heat-dependent hydration.</text>
</comment>
<comment type="function">
    <text evidence="18">Catalyzes the epimerization of the S- and R-forms of NAD(P)HX, a damaged form of NAD(P)H that is a result of enzymatic or heat-dependent hydration. This is a prerequisite for the S-specific NAD(P)H-hydrate dehydratase to allow the repair of both epimers of NAD(P)HX.</text>
</comment>
<feature type="binding site" evidence="18">
    <location>
        <position position="60"/>
    </location>
    <ligand>
        <name>K(+)</name>
        <dbReference type="ChEBI" id="CHEBI:29103"/>
    </ligand>
</feature>
<feature type="binding site" evidence="18">
    <location>
        <position position="116"/>
    </location>
    <ligand>
        <name>K(+)</name>
        <dbReference type="ChEBI" id="CHEBI:29103"/>
    </ligand>
</feature>
<evidence type="ECO:0000256" key="2">
    <source>
        <dbReference type="ARBA" id="ARBA00000909"/>
    </source>
</evidence>
<dbReference type="Gene3D" id="3.40.50.10260">
    <property type="entry name" value="YjeF N-terminal domain"/>
    <property type="match status" value="1"/>
</dbReference>
<comment type="caution">
    <text evidence="22">The sequence shown here is derived from an EMBL/GenBank/DDBJ whole genome shotgun (WGS) entry which is preliminary data.</text>
</comment>
<comment type="catalytic activity">
    <reaction evidence="15 17 19">
        <text>(6S)-NADHX + ADP = AMP + phosphate + NADH + H(+)</text>
        <dbReference type="Rhea" id="RHEA:32223"/>
        <dbReference type="ChEBI" id="CHEBI:15378"/>
        <dbReference type="ChEBI" id="CHEBI:43474"/>
        <dbReference type="ChEBI" id="CHEBI:57945"/>
        <dbReference type="ChEBI" id="CHEBI:64074"/>
        <dbReference type="ChEBI" id="CHEBI:456215"/>
        <dbReference type="ChEBI" id="CHEBI:456216"/>
        <dbReference type="EC" id="4.2.1.136"/>
    </reaction>
</comment>
<evidence type="ECO:0000259" key="21">
    <source>
        <dbReference type="PROSITE" id="PS51385"/>
    </source>
</evidence>
<evidence type="ECO:0000256" key="4">
    <source>
        <dbReference type="ARBA" id="ARBA00009524"/>
    </source>
</evidence>
<feature type="binding site" evidence="17">
    <location>
        <begin position="380"/>
        <end position="384"/>
    </location>
    <ligand>
        <name>AMP</name>
        <dbReference type="ChEBI" id="CHEBI:456215"/>
    </ligand>
</feature>
<keyword evidence="13" id="KW-0511">Multifunctional enzyme</keyword>
<dbReference type="Pfam" id="PF03853">
    <property type="entry name" value="YjeF_N"/>
    <property type="match status" value="1"/>
</dbReference>
<feature type="domain" description="YjeF C-terminal" evidence="20">
    <location>
        <begin position="208"/>
        <end position="464"/>
    </location>
</feature>
<feature type="binding site" evidence="17">
    <location>
        <position position="343"/>
    </location>
    <ligand>
        <name>(6S)-NADPHX</name>
        <dbReference type="ChEBI" id="CHEBI:64076"/>
    </ligand>
</feature>
<dbReference type="EC" id="4.2.1.136" evidence="19"/>
<dbReference type="PROSITE" id="PS51385">
    <property type="entry name" value="YJEF_N"/>
    <property type="match status" value="1"/>
</dbReference>
<comment type="function">
    <text evidence="17">Catalyzes the dehydration of the S-form of NAD(P)HX at the expense of ADP, which is converted to AMP. Together with NAD(P)HX epimerase, which catalyzes the epimerization of the S- and R-forms, the enzyme allows the repair of both epimers of NAD(P)HX, a damaged form of NAD(P)H that is a result of enzymatic or heat-dependent hydration.</text>
</comment>
<evidence type="ECO:0000256" key="19">
    <source>
        <dbReference type="PIRNR" id="PIRNR017184"/>
    </source>
</evidence>
<evidence type="ECO:0000256" key="6">
    <source>
        <dbReference type="ARBA" id="ARBA00022741"/>
    </source>
</evidence>
<sequence>MPASHQILSVAQMRTAEEALIASGSSVEALMDLAGRGAADWVWRVAAGHRVTVLCGPGNNGGDGYVLARAIRERGGDVIVVAAYEPQTPAARKARDAFSGEVLGRAAEVRGEVFVDCLFGSGLTRPLQTDDEALIARLAASHHHRIAVDVPSGVQSDTGMLLAGGLPSFELTVALGAWKFAHFLRSAAGIMGALQLVGVGIEPVAGAAQAIARPKLSAPAANAHKYTRGLLAIVAGRMPGAAVLAATAAQGAGAGYVRLYSEHDGHVPSDIVLSTEPPIEALEDGRIGAVLVGPGLGRDARARERIAVALAAEIPAVVDADALVLLSPRNLSERSAPVIATPHEGELAALEHAFDCEASGSKAERARRIAQASGMIIVSKGPDTVVAAPDGRLACAGVATSWLSTAGTGDVLAGAIASRLATGSAPFEAACEGLWLHSEASRLCSAPFTASDLAGAIPQAFATCL</sequence>
<comment type="catalytic activity">
    <reaction evidence="2 18 19">
        <text>(6R)-NADPHX = (6S)-NADPHX</text>
        <dbReference type="Rhea" id="RHEA:32227"/>
        <dbReference type="ChEBI" id="CHEBI:64076"/>
        <dbReference type="ChEBI" id="CHEBI:64077"/>
        <dbReference type="EC" id="5.1.99.6"/>
    </reaction>
</comment>
<evidence type="ECO:0000256" key="14">
    <source>
        <dbReference type="ARBA" id="ARBA00025153"/>
    </source>
</evidence>
<comment type="catalytic activity">
    <reaction evidence="16 17 19">
        <text>(6S)-NADPHX + ADP = AMP + phosphate + NADPH + H(+)</text>
        <dbReference type="Rhea" id="RHEA:32235"/>
        <dbReference type="ChEBI" id="CHEBI:15378"/>
        <dbReference type="ChEBI" id="CHEBI:43474"/>
        <dbReference type="ChEBI" id="CHEBI:57783"/>
        <dbReference type="ChEBI" id="CHEBI:64076"/>
        <dbReference type="ChEBI" id="CHEBI:456215"/>
        <dbReference type="ChEBI" id="CHEBI:456216"/>
        <dbReference type="EC" id="4.2.1.136"/>
    </reaction>
</comment>
<gene>
    <name evidence="17" type="primary">nnrD</name>
    <name evidence="18" type="synonym">nnrE</name>
    <name evidence="22" type="ORF">ABVV53_14125</name>
</gene>
<keyword evidence="5 18" id="KW-0479">Metal-binding</keyword>
<dbReference type="Gene3D" id="3.40.1190.20">
    <property type="match status" value="1"/>
</dbReference>
<feature type="binding site" evidence="18">
    <location>
        <begin position="59"/>
        <end position="63"/>
    </location>
    <ligand>
        <name>(6S)-NADPHX</name>
        <dbReference type="ChEBI" id="CHEBI:64076"/>
    </ligand>
</feature>
<keyword evidence="8 17" id="KW-0521">NADP</keyword>
<dbReference type="CDD" id="cd01171">
    <property type="entry name" value="YXKO-related"/>
    <property type="match status" value="1"/>
</dbReference>
<comment type="cofactor">
    <cofactor evidence="17">
        <name>Mg(2+)</name>
        <dbReference type="ChEBI" id="CHEBI:18420"/>
    </cofactor>
</comment>
<evidence type="ECO:0000256" key="12">
    <source>
        <dbReference type="ARBA" id="ARBA00023239"/>
    </source>
</evidence>
<dbReference type="PIRSF" id="PIRSF017184">
    <property type="entry name" value="Nnr"/>
    <property type="match status" value="1"/>
</dbReference>
<comment type="cofactor">
    <cofactor evidence="18 19">
        <name>K(+)</name>
        <dbReference type="ChEBI" id="CHEBI:29103"/>
    </cofactor>
    <text evidence="18 19">Binds 1 potassium ion per subunit.</text>
</comment>
<evidence type="ECO:0000313" key="23">
    <source>
        <dbReference type="Proteomes" id="UP001548713"/>
    </source>
</evidence>
<comment type="caution">
    <text evidence="18">Lacks conserved residue(s) required for the propagation of feature annotation.</text>
</comment>
<dbReference type="InterPro" id="IPR029056">
    <property type="entry name" value="Ribokinase-like"/>
</dbReference>
<dbReference type="PROSITE" id="PS01049">
    <property type="entry name" value="YJEF_C_1"/>
    <property type="match status" value="1"/>
</dbReference>
<feature type="binding site" evidence="18">
    <location>
        <position position="149"/>
    </location>
    <ligand>
        <name>(6S)-NADPHX</name>
        <dbReference type="ChEBI" id="CHEBI:64076"/>
    </ligand>
</feature>
<keyword evidence="12 17" id="KW-0456">Lyase</keyword>
<dbReference type="Pfam" id="PF01256">
    <property type="entry name" value="Carb_kinase"/>
    <property type="match status" value="1"/>
</dbReference>
<dbReference type="InterPro" id="IPR017953">
    <property type="entry name" value="Carbohydrate_kinase_pred_CS"/>
</dbReference>
<dbReference type="EMBL" id="JBEWLY010000023">
    <property type="protein sequence ID" value="MET1756577.1"/>
    <property type="molecule type" value="Genomic_DNA"/>
</dbReference>
<evidence type="ECO:0000259" key="20">
    <source>
        <dbReference type="PROSITE" id="PS51383"/>
    </source>
</evidence>
<dbReference type="InterPro" id="IPR030677">
    <property type="entry name" value="Nnr"/>
</dbReference>
<comment type="similarity">
    <text evidence="3 19">In the N-terminal section; belongs to the NnrE/AIBP family.</text>
</comment>